<gene>
    <name evidence="1" type="ORF">FPZ54_03185</name>
</gene>
<keyword evidence="1" id="KW-0808">Transferase</keyword>
<sequence length="211" mass="23766">MIVSHAHRFVFVAVPKTGSQSVRAALRPVLGPHDWEQCGLFEQRRFPVAALAALGTGHLTCAELQPYLLPEMWRAYRRFAFVRDPVDRFRSLVRFWFPPEGPSATLDDCKRILTDPDSRARRLVRPQSDFLRDADGALVVDLIGRHDRMDSDFSHIVTALGLPPLALPLRNASRPDALVPEFDDELRAMIADVYREDFLLAPLTPRAADAA</sequence>
<dbReference type="Pfam" id="PF03567">
    <property type="entry name" value="Sulfotransfer_2"/>
    <property type="match status" value="1"/>
</dbReference>
<dbReference type="SUPFAM" id="SSF52540">
    <property type="entry name" value="P-loop containing nucleoside triphosphate hydrolases"/>
    <property type="match status" value="1"/>
</dbReference>
<dbReference type="GO" id="GO:0008146">
    <property type="term" value="F:sulfotransferase activity"/>
    <property type="evidence" value="ECO:0007669"/>
    <property type="project" value="InterPro"/>
</dbReference>
<reference evidence="1 2" key="1">
    <citation type="submission" date="2019-07" db="EMBL/GenBank/DDBJ databases">
        <title>Sphingomonas alkalisoli sp. nov., isolated from rhizosphere soil of Suaedae salsa.</title>
        <authorList>
            <person name="Zhang H."/>
            <person name="Xu L."/>
            <person name="Zhang J.-X."/>
            <person name="Sun J.-Q."/>
        </authorList>
    </citation>
    <scope>NUCLEOTIDE SEQUENCE [LARGE SCALE GENOMIC DNA]</scope>
    <source>
        <strain evidence="1 2">XS-10</strain>
    </source>
</reference>
<dbReference type="InterPro" id="IPR027417">
    <property type="entry name" value="P-loop_NTPase"/>
</dbReference>
<name>A0A518RCE1_9SPHN</name>
<dbReference type="Gene3D" id="3.40.50.300">
    <property type="entry name" value="P-loop containing nucleotide triphosphate hydrolases"/>
    <property type="match status" value="1"/>
</dbReference>
<dbReference type="RefSeq" id="WP_145844915.1">
    <property type="nucleotide sequence ID" value="NZ_CP042239.1"/>
</dbReference>
<evidence type="ECO:0000313" key="2">
    <source>
        <dbReference type="Proteomes" id="UP000318055"/>
    </source>
</evidence>
<proteinExistence type="predicted"/>
<dbReference type="GO" id="GO:0016020">
    <property type="term" value="C:membrane"/>
    <property type="evidence" value="ECO:0007669"/>
    <property type="project" value="InterPro"/>
</dbReference>
<dbReference type="EMBL" id="CP042239">
    <property type="protein sequence ID" value="QDX25123.1"/>
    <property type="molecule type" value="Genomic_DNA"/>
</dbReference>
<accession>A0A518RCE1</accession>
<dbReference type="AlphaFoldDB" id="A0A518RCE1"/>
<organism evidence="1 2">
    <name type="scientific">Sphingomonas suaedae</name>
    <dbReference type="NCBI Taxonomy" id="2599297"/>
    <lineage>
        <taxon>Bacteria</taxon>
        <taxon>Pseudomonadati</taxon>
        <taxon>Pseudomonadota</taxon>
        <taxon>Alphaproteobacteria</taxon>
        <taxon>Sphingomonadales</taxon>
        <taxon>Sphingomonadaceae</taxon>
        <taxon>Sphingomonas</taxon>
    </lineage>
</organism>
<protein>
    <submittedName>
        <fullName evidence="1">Sulfotransferase family protein</fullName>
    </submittedName>
</protein>
<keyword evidence="2" id="KW-1185">Reference proteome</keyword>
<dbReference type="OrthoDB" id="1407035at2"/>
<dbReference type="Proteomes" id="UP000318055">
    <property type="component" value="Chromosome"/>
</dbReference>
<evidence type="ECO:0000313" key="1">
    <source>
        <dbReference type="EMBL" id="QDX25123.1"/>
    </source>
</evidence>
<dbReference type="InterPro" id="IPR005331">
    <property type="entry name" value="Sulfotransferase"/>
</dbReference>
<dbReference type="KEGG" id="ssua:FPZ54_03185"/>